<sequence length="134" mass="14716">MATDASPLDHSSQPSSLQKLSRSPRSPSASWSVAEEPRCAARSPATPFSLEHYVYRFFFRPHACSAQSLSSSLGAFPTSECWRSVFDNFPFSREAKQLGGTSDPSPLSNVAQARLPLANDASLSSNFYHLYQLQ</sequence>
<comment type="caution">
    <text evidence="2">The sequence shown here is derived from an EMBL/GenBank/DDBJ whole genome shotgun (WGS) entry which is preliminary data.</text>
</comment>
<gene>
    <name evidence="2" type="primary">jg22939</name>
    <name evidence="2" type="ORF">PAEG_LOCUS7787</name>
</gene>
<dbReference type="AlphaFoldDB" id="A0A8S4QYC1"/>
<proteinExistence type="predicted"/>
<feature type="compositionally biased region" description="Polar residues" evidence="1">
    <location>
        <begin position="9"/>
        <end position="20"/>
    </location>
</feature>
<evidence type="ECO:0000313" key="2">
    <source>
        <dbReference type="EMBL" id="CAH2227258.1"/>
    </source>
</evidence>
<feature type="compositionally biased region" description="Low complexity" evidence="1">
    <location>
        <begin position="21"/>
        <end position="32"/>
    </location>
</feature>
<keyword evidence="3" id="KW-1185">Reference proteome</keyword>
<protein>
    <submittedName>
        <fullName evidence="2">Jg22939 protein</fullName>
    </submittedName>
</protein>
<accession>A0A8S4QYC1</accession>
<evidence type="ECO:0000256" key="1">
    <source>
        <dbReference type="SAM" id="MobiDB-lite"/>
    </source>
</evidence>
<reference evidence="2" key="1">
    <citation type="submission" date="2022-03" db="EMBL/GenBank/DDBJ databases">
        <authorList>
            <person name="Lindestad O."/>
        </authorList>
    </citation>
    <scope>NUCLEOTIDE SEQUENCE</scope>
</reference>
<dbReference type="EMBL" id="CAKXAJ010022733">
    <property type="protein sequence ID" value="CAH2227258.1"/>
    <property type="molecule type" value="Genomic_DNA"/>
</dbReference>
<evidence type="ECO:0000313" key="3">
    <source>
        <dbReference type="Proteomes" id="UP000838756"/>
    </source>
</evidence>
<organism evidence="2 3">
    <name type="scientific">Pararge aegeria aegeria</name>
    <dbReference type="NCBI Taxonomy" id="348720"/>
    <lineage>
        <taxon>Eukaryota</taxon>
        <taxon>Metazoa</taxon>
        <taxon>Ecdysozoa</taxon>
        <taxon>Arthropoda</taxon>
        <taxon>Hexapoda</taxon>
        <taxon>Insecta</taxon>
        <taxon>Pterygota</taxon>
        <taxon>Neoptera</taxon>
        <taxon>Endopterygota</taxon>
        <taxon>Lepidoptera</taxon>
        <taxon>Glossata</taxon>
        <taxon>Ditrysia</taxon>
        <taxon>Papilionoidea</taxon>
        <taxon>Nymphalidae</taxon>
        <taxon>Satyrinae</taxon>
        <taxon>Satyrini</taxon>
        <taxon>Parargina</taxon>
        <taxon>Pararge</taxon>
    </lineage>
</organism>
<name>A0A8S4QYC1_9NEOP</name>
<dbReference type="Proteomes" id="UP000838756">
    <property type="component" value="Unassembled WGS sequence"/>
</dbReference>
<feature type="region of interest" description="Disordered" evidence="1">
    <location>
        <begin position="1"/>
        <end position="36"/>
    </location>
</feature>